<keyword evidence="10" id="KW-1185">Reference proteome</keyword>
<comment type="caution">
    <text evidence="9">The sequence shown here is derived from an EMBL/GenBank/DDBJ whole genome shotgun (WGS) entry which is preliminary data.</text>
</comment>
<dbReference type="InterPro" id="IPR001128">
    <property type="entry name" value="Cyt_P450"/>
</dbReference>
<proteinExistence type="inferred from homology"/>
<keyword evidence="8" id="KW-1133">Transmembrane helix</keyword>
<dbReference type="Gene3D" id="1.10.630.10">
    <property type="entry name" value="Cytochrome P450"/>
    <property type="match status" value="1"/>
</dbReference>
<keyword evidence="8" id="KW-0812">Transmembrane</keyword>
<dbReference type="InterPro" id="IPR050364">
    <property type="entry name" value="Cytochrome_P450_fung"/>
</dbReference>
<keyword evidence="5" id="KW-0560">Oxidoreductase</keyword>
<dbReference type="PANTHER" id="PTHR46300">
    <property type="entry name" value="P450, PUTATIVE (EUROFUNG)-RELATED-RELATED"/>
    <property type="match status" value="1"/>
</dbReference>
<evidence type="ECO:0000256" key="7">
    <source>
        <dbReference type="ARBA" id="ARBA00023033"/>
    </source>
</evidence>
<dbReference type="PANTHER" id="PTHR46300:SF5">
    <property type="entry name" value="CYTOCHROME P450"/>
    <property type="match status" value="1"/>
</dbReference>
<reference evidence="9 10" key="1">
    <citation type="submission" date="2019-12" db="EMBL/GenBank/DDBJ databases">
        <authorList>
            <person name="Floudas D."/>
            <person name="Bentzer J."/>
            <person name="Ahren D."/>
            <person name="Johansson T."/>
            <person name="Persson P."/>
            <person name="Tunlid A."/>
        </authorList>
    </citation>
    <scope>NUCLEOTIDE SEQUENCE [LARGE SCALE GENOMIC DNA]</scope>
    <source>
        <strain evidence="9 10">CBS 102.39</strain>
    </source>
</reference>
<accession>A0A8H4QFB7</accession>
<dbReference type="GO" id="GO:0004497">
    <property type="term" value="F:monooxygenase activity"/>
    <property type="evidence" value="ECO:0007669"/>
    <property type="project" value="UniProtKB-KW"/>
</dbReference>
<gene>
    <name evidence="9" type="ORF">D9613_010449</name>
</gene>
<name>A0A8H4QFB7_9AGAR</name>
<dbReference type="EMBL" id="JAACJL010000059">
    <property type="protein sequence ID" value="KAF4610084.1"/>
    <property type="molecule type" value="Genomic_DNA"/>
</dbReference>
<evidence type="ECO:0000256" key="6">
    <source>
        <dbReference type="ARBA" id="ARBA00023004"/>
    </source>
</evidence>
<keyword evidence="3" id="KW-0349">Heme</keyword>
<evidence type="ECO:0000256" key="2">
    <source>
        <dbReference type="ARBA" id="ARBA00010617"/>
    </source>
</evidence>
<evidence type="ECO:0000256" key="3">
    <source>
        <dbReference type="ARBA" id="ARBA00022617"/>
    </source>
</evidence>
<evidence type="ECO:0000256" key="5">
    <source>
        <dbReference type="ARBA" id="ARBA00023002"/>
    </source>
</evidence>
<keyword evidence="8" id="KW-0472">Membrane</keyword>
<evidence type="ECO:0000256" key="1">
    <source>
        <dbReference type="ARBA" id="ARBA00001971"/>
    </source>
</evidence>
<keyword evidence="7" id="KW-0503">Monooxygenase</keyword>
<protein>
    <recommendedName>
        <fullName evidence="11">Cytochrome P450</fullName>
    </recommendedName>
</protein>
<evidence type="ECO:0008006" key="11">
    <source>
        <dbReference type="Google" id="ProtNLM"/>
    </source>
</evidence>
<dbReference type="Pfam" id="PF00067">
    <property type="entry name" value="p450"/>
    <property type="match status" value="1"/>
</dbReference>
<evidence type="ECO:0000256" key="4">
    <source>
        <dbReference type="ARBA" id="ARBA00022723"/>
    </source>
</evidence>
<dbReference type="AlphaFoldDB" id="A0A8H4QFB7"/>
<dbReference type="SUPFAM" id="SSF48264">
    <property type="entry name" value="Cytochrome P450"/>
    <property type="match status" value="1"/>
</dbReference>
<keyword evidence="4" id="KW-0479">Metal-binding</keyword>
<dbReference type="GO" id="GO:0016705">
    <property type="term" value="F:oxidoreductase activity, acting on paired donors, with incorporation or reduction of molecular oxygen"/>
    <property type="evidence" value="ECO:0007669"/>
    <property type="project" value="InterPro"/>
</dbReference>
<dbReference type="GO" id="GO:0005506">
    <property type="term" value="F:iron ion binding"/>
    <property type="evidence" value="ECO:0007669"/>
    <property type="project" value="InterPro"/>
</dbReference>
<comment type="similarity">
    <text evidence="2">Belongs to the cytochrome P450 family.</text>
</comment>
<sequence>MVDANSTSCLLLIILAWTVYYLLNKLRAHGHNYPPGPRYLPIIGNLLDLAKLHGSTGYQRLAKEFGDIVFLSSFGKNILVVNSSKTAHELFEKRSSTYSCRPQSVMSHELIGWDFSFAHMPYGERWNVHRRMFHREFQQSAATAYHPIQAEEAHALLRNLLQNPENWESYLRHNAAAIIMSVTYGLKVAPTDDMYVSLAEKALEGVGMAASPSGFLVDFFPFLKHVPDWIPGASFRKKAREWHAATIGMKDIPFEAVLEELKMGKAAPSFVSNLLNEQEPEKNGEVEIIKNCAAVIYAAAAESV</sequence>
<dbReference type="Proteomes" id="UP000521872">
    <property type="component" value="Unassembled WGS sequence"/>
</dbReference>
<evidence type="ECO:0000313" key="9">
    <source>
        <dbReference type="EMBL" id="KAF4610084.1"/>
    </source>
</evidence>
<dbReference type="InterPro" id="IPR036396">
    <property type="entry name" value="Cyt_P450_sf"/>
</dbReference>
<evidence type="ECO:0000256" key="8">
    <source>
        <dbReference type="SAM" id="Phobius"/>
    </source>
</evidence>
<comment type="cofactor">
    <cofactor evidence="1">
        <name>heme</name>
        <dbReference type="ChEBI" id="CHEBI:30413"/>
    </cofactor>
</comment>
<dbReference type="GO" id="GO:0020037">
    <property type="term" value="F:heme binding"/>
    <property type="evidence" value="ECO:0007669"/>
    <property type="project" value="InterPro"/>
</dbReference>
<feature type="transmembrane region" description="Helical" evidence="8">
    <location>
        <begin position="6"/>
        <end position="23"/>
    </location>
</feature>
<organism evidence="9 10">
    <name type="scientific">Agrocybe pediades</name>
    <dbReference type="NCBI Taxonomy" id="84607"/>
    <lineage>
        <taxon>Eukaryota</taxon>
        <taxon>Fungi</taxon>
        <taxon>Dikarya</taxon>
        <taxon>Basidiomycota</taxon>
        <taxon>Agaricomycotina</taxon>
        <taxon>Agaricomycetes</taxon>
        <taxon>Agaricomycetidae</taxon>
        <taxon>Agaricales</taxon>
        <taxon>Agaricineae</taxon>
        <taxon>Strophariaceae</taxon>
        <taxon>Agrocybe</taxon>
    </lineage>
</organism>
<keyword evidence="6" id="KW-0408">Iron</keyword>
<evidence type="ECO:0000313" key="10">
    <source>
        <dbReference type="Proteomes" id="UP000521872"/>
    </source>
</evidence>